<dbReference type="Proteomes" id="UP001377567">
    <property type="component" value="Unassembled WGS sequence"/>
</dbReference>
<keyword evidence="4 7" id="KW-1133">Transmembrane helix</keyword>
<dbReference type="PANTHER" id="PTHR10743:SF0">
    <property type="entry name" value="PROTEIN RER1"/>
    <property type="match status" value="1"/>
</dbReference>
<evidence type="ECO:0000256" key="4">
    <source>
        <dbReference type="ARBA" id="ARBA00022989"/>
    </source>
</evidence>
<comment type="subcellular location">
    <subcellularLocation>
        <location evidence="1">Membrane</location>
        <topology evidence="1">Multi-pass membrane protein</topology>
    </subcellularLocation>
</comment>
<proteinExistence type="inferred from homology"/>
<evidence type="ECO:0000256" key="2">
    <source>
        <dbReference type="ARBA" id="ARBA00006070"/>
    </source>
</evidence>
<dbReference type="GO" id="GO:0006621">
    <property type="term" value="P:protein retention in ER lumen"/>
    <property type="evidence" value="ECO:0007669"/>
    <property type="project" value="TreeGrafter"/>
</dbReference>
<evidence type="ECO:0000256" key="1">
    <source>
        <dbReference type="ARBA" id="ARBA00004141"/>
    </source>
</evidence>
<dbReference type="AlphaFoldDB" id="A0AAV5S0I8"/>
<evidence type="ECO:0000313" key="9">
    <source>
        <dbReference type="Proteomes" id="UP001377567"/>
    </source>
</evidence>
<dbReference type="EMBL" id="BTGD01000010">
    <property type="protein sequence ID" value="GMM56832.1"/>
    <property type="molecule type" value="Genomic_DNA"/>
</dbReference>
<comment type="similarity">
    <text evidence="2 6">Belongs to the RER1 family.</text>
</comment>
<dbReference type="PIRSF" id="PIRSF016013">
    <property type="entry name" value="AtER_Rer1p"/>
    <property type="match status" value="1"/>
</dbReference>
<keyword evidence="9" id="KW-1185">Reference proteome</keyword>
<evidence type="ECO:0000256" key="3">
    <source>
        <dbReference type="ARBA" id="ARBA00022692"/>
    </source>
</evidence>
<dbReference type="PANTHER" id="PTHR10743">
    <property type="entry name" value="PROTEIN RER1"/>
    <property type="match status" value="1"/>
</dbReference>
<evidence type="ECO:0000256" key="6">
    <source>
        <dbReference type="PIRNR" id="PIRNR016013"/>
    </source>
</evidence>
<dbReference type="GO" id="GO:0006890">
    <property type="term" value="P:retrograde vesicle-mediated transport, Golgi to endoplasmic reticulum"/>
    <property type="evidence" value="ECO:0007669"/>
    <property type="project" value="TreeGrafter"/>
</dbReference>
<protein>
    <recommendedName>
        <fullName evidence="6">Protein RER1</fullName>
    </recommendedName>
</protein>
<dbReference type="Pfam" id="PF03248">
    <property type="entry name" value="Rer1"/>
    <property type="match status" value="1"/>
</dbReference>
<comment type="function">
    <text evidence="6">Involved in the retrieval of endoplasmic reticulum membrane proteins from the early Golgi compartment.</text>
</comment>
<accession>A0AAV5S0I8</accession>
<keyword evidence="8" id="KW-0675">Receptor</keyword>
<feature type="transmembrane region" description="Helical" evidence="7">
    <location>
        <begin position="144"/>
        <end position="161"/>
    </location>
</feature>
<reference evidence="8 9" key="1">
    <citation type="journal article" date="2023" name="Elife">
        <title>Identification of key yeast species and microbe-microbe interactions impacting larval growth of Drosophila in the wild.</title>
        <authorList>
            <person name="Mure A."/>
            <person name="Sugiura Y."/>
            <person name="Maeda R."/>
            <person name="Honda K."/>
            <person name="Sakurai N."/>
            <person name="Takahashi Y."/>
            <person name="Watada M."/>
            <person name="Katoh T."/>
            <person name="Gotoh A."/>
            <person name="Gotoh Y."/>
            <person name="Taniguchi I."/>
            <person name="Nakamura K."/>
            <person name="Hayashi T."/>
            <person name="Katayama T."/>
            <person name="Uemura T."/>
            <person name="Hattori Y."/>
        </authorList>
    </citation>
    <scope>NUCLEOTIDE SEQUENCE [LARGE SCALE GENOMIC DNA]</scope>
    <source>
        <strain evidence="8 9">KH-74</strain>
    </source>
</reference>
<dbReference type="GO" id="GO:0000139">
    <property type="term" value="C:Golgi membrane"/>
    <property type="evidence" value="ECO:0007669"/>
    <property type="project" value="TreeGrafter"/>
</dbReference>
<name>A0AAV5S0I8_MAUHU</name>
<feature type="transmembrane region" description="Helical" evidence="7">
    <location>
        <begin position="65"/>
        <end position="83"/>
    </location>
</feature>
<comment type="caution">
    <text evidence="8">The sequence shown here is derived from an EMBL/GenBank/DDBJ whole genome shotgun (WGS) entry which is preliminary data.</text>
</comment>
<sequence length="187" mass="21970">MDLTDADEGFQASTNPAMKYYGQAKAHYQFYMDKITPHVKERWIGLGVMIAVFVLRIVMSQGWYVVCYALGIYLLSQFLAFLTPKFDMTLQQDEDNKELEAGERASEFRPFIRRLPEFKFWNNAFKATSGSLIATLFSFTDIPVYWPILLAYFILLFILTMRRQIQHMIKYKYIPLDIGKKKYTAHK</sequence>
<keyword evidence="3 7" id="KW-0812">Transmembrane</keyword>
<dbReference type="GO" id="GO:0005783">
    <property type="term" value="C:endoplasmic reticulum"/>
    <property type="evidence" value="ECO:0007669"/>
    <property type="project" value="GOC"/>
</dbReference>
<evidence type="ECO:0000256" key="5">
    <source>
        <dbReference type="ARBA" id="ARBA00023136"/>
    </source>
</evidence>
<dbReference type="InterPro" id="IPR004932">
    <property type="entry name" value="Rer1"/>
</dbReference>
<gene>
    <name evidence="8" type="ORF">DAKH74_034480</name>
</gene>
<keyword evidence="5 6" id="KW-0472">Membrane</keyword>
<feature type="transmembrane region" description="Helical" evidence="7">
    <location>
        <begin position="42"/>
        <end position="58"/>
    </location>
</feature>
<evidence type="ECO:0000313" key="8">
    <source>
        <dbReference type="EMBL" id="GMM56832.1"/>
    </source>
</evidence>
<organism evidence="8 9">
    <name type="scientific">Maudiozyma humilis</name>
    <name type="common">Sour dough yeast</name>
    <name type="synonym">Kazachstania humilis</name>
    <dbReference type="NCBI Taxonomy" id="51915"/>
    <lineage>
        <taxon>Eukaryota</taxon>
        <taxon>Fungi</taxon>
        <taxon>Dikarya</taxon>
        <taxon>Ascomycota</taxon>
        <taxon>Saccharomycotina</taxon>
        <taxon>Saccharomycetes</taxon>
        <taxon>Saccharomycetales</taxon>
        <taxon>Saccharomycetaceae</taxon>
        <taxon>Maudiozyma</taxon>
    </lineage>
</organism>
<evidence type="ECO:0000256" key="7">
    <source>
        <dbReference type="SAM" id="Phobius"/>
    </source>
</evidence>